<dbReference type="EMBL" id="JBGFFX010000007">
    <property type="protein sequence ID" value="MEY8771248.1"/>
    <property type="molecule type" value="Genomic_DNA"/>
</dbReference>
<evidence type="ECO:0000313" key="2">
    <source>
        <dbReference type="EMBL" id="MEY8771248.1"/>
    </source>
</evidence>
<evidence type="ECO:0000256" key="1">
    <source>
        <dbReference type="SAM" id="Phobius"/>
    </source>
</evidence>
<proteinExistence type="predicted"/>
<comment type="caution">
    <text evidence="2">The sequence shown here is derived from an EMBL/GenBank/DDBJ whole genome shotgun (WGS) entry which is preliminary data.</text>
</comment>
<name>A0ABV4E8J4_9GAMM</name>
<evidence type="ECO:0000313" key="3">
    <source>
        <dbReference type="Proteomes" id="UP001565243"/>
    </source>
</evidence>
<keyword evidence="3" id="KW-1185">Reference proteome</keyword>
<keyword evidence="1" id="KW-1133">Transmembrane helix</keyword>
<dbReference type="RefSeq" id="WP_253459621.1">
    <property type="nucleotide sequence ID" value="NZ_JBGFFX010000007.1"/>
</dbReference>
<reference evidence="2 3" key="1">
    <citation type="submission" date="2024-07" db="EMBL/GenBank/DDBJ databases">
        <authorList>
            <person name="Hebao G."/>
        </authorList>
    </citation>
    <scope>NUCLEOTIDE SEQUENCE [LARGE SCALE GENOMIC DNA]</scope>
    <source>
        <strain evidence="2 3">ACCC 02193</strain>
    </source>
</reference>
<protein>
    <submittedName>
        <fullName evidence="2">Uncharacterized protein</fullName>
    </submittedName>
</protein>
<sequence>MIKKLLFVFLPVALFLVVSTGVLSLSFMDIKYTYEPALIGSHLDYLVGETYSIAWLFYGVLNVAFIIIYVISFFIFNRLSKKHRSLSSQ</sequence>
<keyword evidence="1" id="KW-0812">Transmembrane</keyword>
<accession>A0ABV4E8J4</accession>
<feature type="transmembrane region" description="Helical" evidence="1">
    <location>
        <begin position="53"/>
        <end position="76"/>
    </location>
</feature>
<gene>
    <name evidence="2" type="ORF">AB6T85_12585</name>
</gene>
<dbReference type="Proteomes" id="UP001565243">
    <property type="component" value="Unassembled WGS sequence"/>
</dbReference>
<organism evidence="2 3">
    <name type="scientific">Erwinia aeris</name>
    <dbReference type="NCBI Taxonomy" id="3239803"/>
    <lineage>
        <taxon>Bacteria</taxon>
        <taxon>Pseudomonadati</taxon>
        <taxon>Pseudomonadota</taxon>
        <taxon>Gammaproteobacteria</taxon>
        <taxon>Enterobacterales</taxon>
        <taxon>Erwiniaceae</taxon>
        <taxon>Erwinia</taxon>
    </lineage>
</organism>
<keyword evidence="1" id="KW-0472">Membrane</keyword>